<keyword evidence="1" id="KW-0732">Signal</keyword>
<dbReference type="Proteomes" id="UP000460135">
    <property type="component" value="Unassembled WGS sequence"/>
</dbReference>
<feature type="domain" description="Phosphodiester glycosidase" evidence="2">
    <location>
        <begin position="87"/>
        <end position="245"/>
    </location>
</feature>
<dbReference type="GO" id="GO:0016798">
    <property type="term" value="F:hydrolase activity, acting on glycosyl bonds"/>
    <property type="evidence" value="ECO:0007669"/>
    <property type="project" value="UniProtKB-KW"/>
</dbReference>
<dbReference type="AlphaFoldDB" id="A0A6N3V3S7"/>
<dbReference type="PANTHER" id="PTHR40446">
    <property type="entry name" value="N-ACETYLGLUCOSAMINE-1-PHOSPHODIESTER ALPHA-N-ACETYLGLUCOSAMINIDASE"/>
    <property type="match status" value="1"/>
</dbReference>
<protein>
    <submittedName>
        <fullName evidence="3">Phosphodiester glycosidase family protein</fullName>
    </submittedName>
</protein>
<dbReference type="InterPro" id="IPR018711">
    <property type="entry name" value="NAGPA"/>
</dbReference>
<evidence type="ECO:0000313" key="3">
    <source>
        <dbReference type="EMBL" id="KAA3800776.1"/>
    </source>
</evidence>
<dbReference type="PANTHER" id="PTHR40446:SF2">
    <property type="entry name" value="N-ACETYLGLUCOSAMINE-1-PHOSPHODIESTER ALPHA-N-ACETYLGLUCOSAMINIDASE"/>
    <property type="match status" value="1"/>
</dbReference>
<dbReference type="EMBL" id="VWLX01000020">
    <property type="protein sequence ID" value="KAA3800776.1"/>
    <property type="molecule type" value="Genomic_DNA"/>
</dbReference>
<comment type="caution">
    <text evidence="3">The sequence shown here is derived from an EMBL/GenBank/DDBJ whole genome shotgun (WGS) entry which is preliminary data.</text>
</comment>
<reference evidence="3 4" key="1">
    <citation type="journal article" date="2019" name="Nat. Med.">
        <title>A library of human gut bacterial isolates paired with longitudinal multiomics data enables mechanistic microbiome research.</title>
        <authorList>
            <person name="Poyet M."/>
            <person name="Groussin M."/>
            <person name="Gibbons S.M."/>
            <person name="Avila-Pacheco J."/>
            <person name="Jiang X."/>
            <person name="Kearney S.M."/>
            <person name="Perrotta A.R."/>
            <person name="Berdy B."/>
            <person name="Zhao S."/>
            <person name="Lieberman T.D."/>
            <person name="Swanson P.K."/>
            <person name="Smith M."/>
            <person name="Roesemann S."/>
            <person name="Alexander J.E."/>
            <person name="Rich S.A."/>
            <person name="Livny J."/>
            <person name="Vlamakis H."/>
            <person name="Clish C."/>
            <person name="Bullock K."/>
            <person name="Deik A."/>
            <person name="Scott J."/>
            <person name="Pierce K.A."/>
            <person name="Xavier R.J."/>
            <person name="Alm E.J."/>
        </authorList>
    </citation>
    <scope>NUCLEOTIDE SEQUENCE [LARGE SCALE GENOMIC DNA]</scope>
    <source>
        <strain evidence="3 4">BIOML-A183</strain>
    </source>
</reference>
<evidence type="ECO:0000259" key="2">
    <source>
        <dbReference type="Pfam" id="PF09992"/>
    </source>
</evidence>
<keyword evidence="3" id="KW-0378">Hydrolase</keyword>
<dbReference type="Pfam" id="PF09992">
    <property type="entry name" value="NAGPA"/>
    <property type="match status" value="1"/>
</dbReference>
<proteinExistence type="predicted"/>
<accession>A0A6N3V3S7</accession>
<feature type="chain" id="PRO_5026918650" evidence="1">
    <location>
        <begin position="22"/>
        <end position="247"/>
    </location>
</feature>
<feature type="signal peptide" evidence="1">
    <location>
        <begin position="1"/>
        <end position="21"/>
    </location>
</feature>
<organism evidence="3 4">
    <name type="scientific">Bacteroides ovatus</name>
    <dbReference type="NCBI Taxonomy" id="28116"/>
    <lineage>
        <taxon>Bacteria</taxon>
        <taxon>Pseudomonadati</taxon>
        <taxon>Bacteroidota</taxon>
        <taxon>Bacteroidia</taxon>
        <taxon>Bacteroidales</taxon>
        <taxon>Bacteroidaceae</taxon>
        <taxon>Bacteroides</taxon>
    </lineage>
</organism>
<evidence type="ECO:0000313" key="4">
    <source>
        <dbReference type="Proteomes" id="UP000460135"/>
    </source>
</evidence>
<sequence>MIKRNLLIAILILCSIGTLKGQTASDSLAIVSAQWKVESPQKGLIYKYASIPRLYQGPQSVSLIEVDPGAGLKVDVAVSDKMKETSKIASEYNAIAAISVRKRGMKLIPWNKQIEKNYKGKAGTILASGPLMLKDGQVCDWNSCEPNFIRTKHPRSAVATTKDGKILLITVDGRFPEQAGGVNIPELAHLIRVLGGEDALNLDGGGSTTLWLSGASDNGVVNYPCDNGRFDHAGERKVPNILYITHQ</sequence>
<keyword evidence="3" id="KW-0326">Glycosidase</keyword>
<evidence type="ECO:0000256" key="1">
    <source>
        <dbReference type="SAM" id="SignalP"/>
    </source>
</evidence>
<gene>
    <name evidence="3" type="ORF">F3F51_22000</name>
</gene>
<name>A0A6N3V3S7_BACOV</name>